<feature type="domain" description="LIM zinc-binding" evidence="6">
    <location>
        <begin position="328"/>
        <end position="388"/>
    </location>
</feature>
<protein>
    <submittedName>
        <fullName evidence="7">Cysteine and glycine-rich protein 2</fullName>
    </submittedName>
</protein>
<feature type="compositionally biased region" description="Basic and acidic residues" evidence="5">
    <location>
        <begin position="84"/>
        <end position="93"/>
    </location>
</feature>
<dbReference type="PROSITE" id="PS00478">
    <property type="entry name" value="LIM_DOMAIN_1"/>
    <property type="match status" value="1"/>
</dbReference>
<name>A0A195EYG1_9HYME</name>
<evidence type="ECO:0000256" key="2">
    <source>
        <dbReference type="ARBA" id="ARBA00022833"/>
    </source>
</evidence>
<dbReference type="Proteomes" id="UP000078541">
    <property type="component" value="Unassembled WGS sequence"/>
</dbReference>
<evidence type="ECO:0000256" key="5">
    <source>
        <dbReference type="SAM" id="MobiDB-lite"/>
    </source>
</evidence>
<sequence>MQDDDLMTSTCRNNGREIESKAERETFYDIWKADDSLTGRSDDGYSESTPRIDNRAETRCRVSGCTFNNNKSQRSQSENINEQTVERDEHTRGEWTGNGDVCPTDRIAGNKARNDEDDTTWNENLSNSNHKNVDSIDRNEYRMRGGCGGCCCGTRENVWRSSQDYGCCCGRLVPAPNELCAPSPDRVKTVCVMSSRSCCCPRVCRKSARCEPSPCTTSIRSCGGGRCCGGCGKPGQICTSSPRICNSPAHSSRGRSPCAPRCPPQPCCSISGCTGFYSGPINCRRSCSPRCLSIGNGCCNVNDGAKYGTDGVGCCRLRLPCECLGGGLDCRRCGRKVYQAEMQIASGVPYHNICFSCFCCRKPLEPLTYQENCGEIYCKPVLLERTVPAILRYYSQVLTNAFNEGVSSLSPSRFLLLAVAAAAAAAAAAERVISRDVDEVEVIPKRRRGRSIPPPPTTATGDGARCTLRVGCLQPSTTTWPEPAAGAVVDVCTSYIEGGKSCKKNPRHSAPTSSALFLPFSLSRSFSSLSTLHCPRSRSTPAGNRRRLYLSAGHAVAPPSYSPALPRPFRSSTLSSTSRPLSSFFVPILLSSHV</sequence>
<dbReference type="Pfam" id="PF00412">
    <property type="entry name" value="LIM"/>
    <property type="match status" value="1"/>
</dbReference>
<proteinExistence type="predicted"/>
<evidence type="ECO:0000256" key="1">
    <source>
        <dbReference type="ARBA" id="ARBA00022723"/>
    </source>
</evidence>
<evidence type="ECO:0000256" key="3">
    <source>
        <dbReference type="ARBA" id="ARBA00023038"/>
    </source>
</evidence>
<dbReference type="STRING" id="34720.A0A195EYG1"/>
<feature type="compositionally biased region" description="Polar residues" evidence="5">
    <location>
        <begin position="69"/>
        <end position="83"/>
    </location>
</feature>
<dbReference type="AlphaFoldDB" id="A0A195EYG1"/>
<accession>A0A195EYG1</accession>
<evidence type="ECO:0000313" key="7">
    <source>
        <dbReference type="EMBL" id="KYN32924.1"/>
    </source>
</evidence>
<keyword evidence="2 4" id="KW-0862">Zinc</keyword>
<feature type="compositionally biased region" description="Polar residues" evidence="5">
    <location>
        <begin position="121"/>
        <end position="130"/>
    </location>
</feature>
<organism evidence="7 8">
    <name type="scientific">Trachymyrmex septentrionalis</name>
    <dbReference type="NCBI Taxonomy" id="34720"/>
    <lineage>
        <taxon>Eukaryota</taxon>
        <taxon>Metazoa</taxon>
        <taxon>Ecdysozoa</taxon>
        <taxon>Arthropoda</taxon>
        <taxon>Hexapoda</taxon>
        <taxon>Insecta</taxon>
        <taxon>Pterygota</taxon>
        <taxon>Neoptera</taxon>
        <taxon>Endopterygota</taxon>
        <taxon>Hymenoptera</taxon>
        <taxon>Apocrita</taxon>
        <taxon>Aculeata</taxon>
        <taxon>Formicoidea</taxon>
        <taxon>Formicidae</taxon>
        <taxon>Myrmicinae</taxon>
        <taxon>Trachymyrmex</taxon>
    </lineage>
</organism>
<evidence type="ECO:0000256" key="4">
    <source>
        <dbReference type="PROSITE-ProRule" id="PRU00125"/>
    </source>
</evidence>
<dbReference type="InterPro" id="IPR001781">
    <property type="entry name" value="Znf_LIM"/>
</dbReference>
<keyword evidence="3 4" id="KW-0440">LIM domain</keyword>
<gene>
    <name evidence="7" type="ORF">ALC56_12740</name>
</gene>
<dbReference type="GO" id="GO:0046872">
    <property type="term" value="F:metal ion binding"/>
    <property type="evidence" value="ECO:0007669"/>
    <property type="project" value="UniProtKB-KW"/>
</dbReference>
<reference evidence="7 8" key="1">
    <citation type="submission" date="2016-03" db="EMBL/GenBank/DDBJ databases">
        <title>Trachymyrmex septentrionalis WGS genome.</title>
        <authorList>
            <person name="Nygaard S."/>
            <person name="Hu H."/>
            <person name="Boomsma J."/>
            <person name="Zhang G."/>
        </authorList>
    </citation>
    <scope>NUCLEOTIDE SEQUENCE [LARGE SCALE GENOMIC DNA]</scope>
    <source>
        <strain evidence="7">Tsep2-gDNA-1</strain>
        <tissue evidence="7">Whole body</tissue>
    </source>
</reference>
<keyword evidence="1 4" id="KW-0479">Metal-binding</keyword>
<dbReference type="SUPFAM" id="SSF57716">
    <property type="entry name" value="Glucocorticoid receptor-like (DNA-binding domain)"/>
    <property type="match status" value="1"/>
</dbReference>
<dbReference type="EMBL" id="KQ981923">
    <property type="protein sequence ID" value="KYN32924.1"/>
    <property type="molecule type" value="Genomic_DNA"/>
</dbReference>
<dbReference type="PROSITE" id="PS50023">
    <property type="entry name" value="LIM_DOMAIN_2"/>
    <property type="match status" value="1"/>
</dbReference>
<dbReference type="SMART" id="SM00132">
    <property type="entry name" value="LIM"/>
    <property type="match status" value="1"/>
</dbReference>
<evidence type="ECO:0000313" key="8">
    <source>
        <dbReference type="Proteomes" id="UP000078541"/>
    </source>
</evidence>
<keyword evidence="8" id="KW-1185">Reference proteome</keyword>
<evidence type="ECO:0000259" key="6">
    <source>
        <dbReference type="PROSITE" id="PS50023"/>
    </source>
</evidence>
<feature type="region of interest" description="Disordered" evidence="5">
    <location>
        <begin position="69"/>
        <end position="133"/>
    </location>
</feature>
<dbReference type="Gene3D" id="2.10.110.10">
    <property type="entry name" value="Cysteine Rich Protein"/>
    <property type="match status" value="1"/>
</dbReference>